<reference evidence="2 3" key="1">
    <citation type="submission" date="2019-12" db="EMBL/GenBank/DDBJ databases">
        <title>A genome sequence resource for the geographically widespread anthracnose pathogen Colletotrichum asianum.</title>
        <authorList>
            <person name="Meng Y."/>
        </authorList>
    </citation>
    <scope>NUCLEOTIDE SEQUENCE [LARGE SCALE GENOMIC DNA]</scope>
    <source>
        <strain evidence="2 3">ICMP 18580</strain>
    </source>
</reference>
<name>A0A8H3W4Z1_9PEZI</name>
<evidence type="ECO:0000313" key="3">
    <source>
        <dbReference type="Proteomes" id="UP000434172"/>
    </source>
</evidence>
<dbReference type="EMBL" id="WOWK01000097">
    <property type="protein sequence ID" value="KAF0319362.1"/>
    <property type="molecule type" value="Genomic_DNA"/>
</dbReference>
<organism evidence="2 3">
    <name type="scientific">Colletotrichum asianum</name>
    <dbReference type="NCBI Taxonomy" id="702518"/>
    <lineage>
        <taxon>Eukaryota</taxon>
        <taxon>Fungi</taxon>
        <taxon>Dikarya</taxon>
        <taxon>Ascomycota</taxon>
        <taxon>Pezizomycotina</taxon>
        <taxon>Sordariomycetes</taxon>
        <taxon>Hypocreomycetidae</taxon>
        <taxon>Glomerellales</taxon>
        <taxon>Glomerellaceae</taxon>
        <taxon>Colletotrichum</taxon>
        <taxon>Colletotrichum gloeosporioides species complex</taxon>
    </lineage>
</organism>
<evidence type="ECO:0000256" key="1">
    <source>
        <dbReference type="SAM" id="MobiDB-lite"/>
    </source>
</evidence>
<dbReference type="Proteomes" id="UP000434172">
    <property type="component" value="Unassembled WGS sequence"/>
</dbReference>
<dbReference type="OrthoDB" id="4836846at2759"/>
<protein>
    <submittedName>
        <fullName evidence="2">Uncharacterized protein</fullName>
    </submittedName>
</protein>
<evidence type="ECO:0000313" key="2">
    <source>
        <dbReference type="EMBL" id="KAF0319362.1"/>
    </source>
</evidence>
<feature type="compositionally biased region" description="Basic residues" evidence="1">
    <location>
        <begin position="266"/>
        <end position="283"/>
    </location>
</feature>
<gene>
    <name evidence="2" type="ORF">GQ607_013467</name>
</gene>
<comment type="caution">
    <text evidence="2">The sequence shown here is derived from an EMBL/GenBank/DDBJ whole genome shotgun (WGS) entry which is preliminary data.</text>
</comment>
<accession>A0A8H3W4Z1</accession>
<keyword evidence="3" id="KW-1185">Reference proteome</keyword>
<feature type="region of interest" description="Disordered" evidence="1">
    <location>
        <begin position="215"/>
        <end position="294"/>
    </location>
</feature>
<sequence>MEVHHRINDELLKLILTKLHRLENRFTDIDSRLSTIEFSIVPAPRSSTPIASSAASPRCSCHIPQPVFQSFQVDWERHATPSAYKASVDKLRHRFGLDEQSQHTPEDIGVASTCDSRSEMGTGDVFVNNYDNYSMSIYPSRPGSTCNFGYRVSDPRDLRDLRDLSFRDLRDLRDFREFRDLRGLRELRDLRQQFEIPELPSWRYEDMPIAEECINSTRPSSRRTSISSPYRTFSTRKSTSSTARTSMMSASTGRPSTSGSISKIKGSIKRVRAASVPRQRHRPATRETYNTSANQTKDDLAISQPRSAMQEQDPERFAVLMQKSAKACIFFVPNMISGLGKRMMNQQLRMLDTTA</sequence>
<feature type="compositionally biased region" description="Low complexity" evidence="1">
    <location>
        <begin position="216"/>
        <end position="265"/>
    </location>
</feature>
<proteinExistence type="predicted"/>
<dbReference type="AlphaFoldDB" id="A0A8H3W4Z1"/>